<dbReference type="EMBL" id="OR233592">
    <property type="protein sequence ID" value="WMQ77658.1"/>
    <property type="molecule type" value="Genomic_DNA"/>
</dbReference>
<sequence>MSSDIVPDVYKRVFCENFCSMPGYDGQFHCHCNGPDTLECLARSKILSDFLPSLKRVVVATPFIGCCSKFSVHSLNGNVFFESNVEDGEKILYFLSQVTEIRVVLRSLSDRMVIKIKKVEDYELSIILKVLHNSVNLTHPFRCGYHFGQYKYLEFGLNFSIDCKNVYINTSSFSGNELAFKNIELKDKVYREDNFPPPERQGDNWVCKYAYLQCSCKTACLCECKYDTVVLSSKAIADYLNGSLCKPRSLKEYVKRYFDK</sequence>
<evidence type="ECO:0000313" key="1">
    <source>
        <dbReference type="EMBL" id="WMQ77658.1"/>
    </source>
</evidence>
<reference evidence="1" key="1">
    <citation type="submission" date="2023-06" db="EMBL/GenBank/DDBJ databases">
        <authorList>
            <person name="Zheng W."/>
            <person name="Wang Q."/>
            <person name="xu X.D."/>
        </authorList>
    </citation>
    <scope>NUCLEOTIDE SEQUENCE</scope>
    <source>
        <strain evidence="1">Cd_2020_s1</strain>
    </source>
</reference>
<proteinExistence type="predicted"/>
<organism evidence="1">
    <name type="scientific">Zoothera dauma adenovirus</name>
    <dbReference type="NCBI Taxonomy" id="3073259"/>
    <lineage>
        <taxon>Viruses</taxon>
        <taxon>Varidnaviria</taxon>
        <taxon>Bamfordvirae</taxon>
        <taxon>Preplasmiviricota</taxon>
        <taxon>Polisuviricotina</taxon>
        <taxon>Pharingeaviricetes</taxon>
        <taxon>Rowavirales</taxon>
        <taxon>Adenoviridae</taxon>
    </lineage>
</organism>
<protein>
    <submittedName>
        <fullName evidence="1">E4.3</fullName>
    </submittedName>
</protein>
<name>A0AA51NPE4_9ADEN</name>
<accession>A0AA51NPE4</accession>